<dbReference type="AlphaFoldDB" id="A0A9D9DXJ9"/>
<evidence type="ECO:0000256" key="4">
    <source>
        <dbReference type="ARBA" id="ARBA00022692"/>
    </source>
</evidence>
<sequence length="465" mass="51086">MRKLSEKEFREYSLSGNLYLLIIKVGMPLAIFALFNCLFSLLDTIMASHLGKIDVSTVAYMSQLRMILSAMGSGLITGSMILINRAYGAGDNEKANILMNTLIRLVLILSVVFLLLLPFAPLLLELIRTPEEFIEEGTVYFRIIVVATIINFINLIYINVEKARGNTNTIMIVNILTMIIKLLLSAFFIYVLEKGIAFIALATLITYVLFALYALPHLFEKGSIFCIKPRLVLKGREGYAKNLVNISYPVAVEDSAFSLGKVVVNSMAAQYGAEMVGALGISNNISGIASNFENGFSDASSSIISQNYGAKRYDRAIKAYLANIVVTFIASLIAMTILYTLDDTLIKIFSTSRTGLDASFMSMIKRVFVYDSLSCFGIAFNGAGMDFLLGLGKTRITLFLNFLKIFVLRIPVLFILQHFIADGATALGVMMMISNCGGAIPTTIICLAVARKLKEQAQNSSRSSE</sequence>
<dbReference type="InterPro" id="IPR052031">
    <property type="entry name" value="Membrane_Transporter-Flippase"/>
</dbReference>
<evidence type="ECO:0000313" key="9">
    <source>
        <dbReference type="Proteomes" id="UP000823615"/>
    </source>
</evidence>
<feature type="transmembrane region" description="Helical" evidence="7">
    <location>
        <begin position="320"/>
        <end position="341"/>
    </location>
</feature>
<feature type="transmembrane region" description="Helical" evidence="7">
    <location>
        <begin position="398"/>
        <end position="420"/>
    </location>
</feature>
<keyword evidence="2" id="KW-0813">Transport</keyword>
<keyword evidence="6 7" id="KW-0472">Membrane</keyword>
<evidence type="ECO:0000256" key="5">
    <source>
        <dbReference type="ARBA" id="ARBA00022989"/>
    </source>
</evidence>
<evidence type="ECO:0000313" key="8">
    <source>
        <dbReference type="EMBL" id="MBO8435864.1"/>
    </source>
</evidence>
<comment type="caution">
    <text evidence="8">The sequence shown here is derived from an EMBL/GenBank/DDBJ whole genome shotgun (WGS) entry which is preliminary data.</text>
</comment>
<evidence type="ECO:0000256" key="7">
    <source>
        <dbReference type="SAM" id="Phobius"/>
    </source>
</evidence>
<dbReference type="GO" id="GO:0015297">
    <property type="term" value="F:antiporter activity"/>
    <property type="evidence" value="ECO:0007669"/>
    <property type="project" value="InterPro"/>
</dbReference>
<dbReference type="Proteomes" id="UP000823615">
    <property type="component" value="Unassembled WGS sequence"/>
</dbReference>
<feature type="transmembrane region" description="Helical" evidence="7">
    <location>
        <begin position="170"/>
        <end position="190"/>
    </location>
</feature>
<feature type="transmembrane region" description="Helical" evidence="7">
    <location>
        <begin position="367"/>
        <end position="391"/>
    </location>
</feature>
<accession>A0A9D9DXJ9</accession>
<dbReference type="PANTHER" id="PTHR43549:SF2">
    <property type="entry name" value="MULTIDRUG RESISTANCE PROTEIN NORM-RELATED"/>
    <property type="match status" value="1"/>
</dbReference>
<comment type="subcellular location">
    <subcellularLocation>
        <location evidence="1">Cell membrane</location>
        <topology evidence="1">Multi-pass membrane protein</topology>
    </subcellularLocation>
</comment>
<evidence type="ECO:0000256" key="3">
    <source>
        <dbReference type="ARBA" id="ARBA00022475"/>
    </source>
</evidence>
<organism evidence="8 9">
    <name type="scientific">Candidatus Ornithospirochaeta stercoripullorum</name>
    <dbReference type="NCBI Taxonomy" id="2840899"/>
    <lineage>
        <taxon>Bacteria</taxon>
        <taxon>Pseudomonadati</taxon>
        <taxon>Spirochaetota</taxon>
        <taxon>Spirochaetia</taxon>
        <taxon>Spirochaetales</taxon>
        <taxon>Spirochaetaceae</taxon>
        <taxon>Spirochaetaceae incertae sedis</taxon>
        <taxon>Candidatus Ornithospirochaeta</taxon>
    </lineage>
</organism>
<keyword evidence="3" id="KW-1003">Cell membrane</keyword>
<evidence type="ECO:0000256" key="6">
    <source>
        <dbReference type="ARBA" id="ARBA00023136"/>
    </source>
</evidence>
<proteinExistence type="predicted"/>
<feature type="transmembrane region" description="Helical" evidence="7">
    <location>
        <begin position="196"/>
        <end position="215"/>
    </location>
</feature>
<protein>
    <submittedName>
        <fullName evidence="8">MATE family efflux transporter</fullName>
    </submittedName>
</protein>
<keyword evidence="4 7" id="KW-0812">Transmembrane</keyword>
<feature type="transmembrane region" description="Helical" evidence="7">
    <location>
        <begin position="426"/>
        <end position="450"/>
    </location>
</feature>
<feature type="transmembrane region" description="Helical" evidence="7">
    <location>
        <begin position="21"/>
        <end position="42"/>
    </location>
</feature>
<feature type="transmembrane region" description="Helical" evidence="7">
    <location>
        <begin position="62"/>
        <end position="84"/>
    </location>
</feature>
<feature type="transmembrane region" description="Helical" evidence="7">
    <location>
        <begin position="139"/>
        <end position="158"/>
    </location>
</feature>
<dbReference type="NCBIfam" id="TIGR00797">
    <property type="entry name" value="matE"/>
    <property type="match status" value="1"/>
</dbReference>
<reference evidence="8" key="1">
    <citation type="submission" date="2020-10" db="EMBL/GenBank/DDBJ databases">
        <authorList>
            <person name="Gilroy R."/>
        </authorList>
    </citation>
    <scope>NUCLEOTIDE SEQUENCE</scope>
    <source>
        <strain evidence="8">7293</strain>
    </source>
</reference>
<dbReference type="Pfam" id="PF01554">
    <property type="entry name" value="MatE"/>
    <property type="match status" value="2"/>
</dbReference>
<dbReference type="GO" id="GO:0042910">
    <property type="term" value="F:xenobiotic transmembrane transporter activity"/>
    <property type="evidence" value="ECO:0007669"/>
    <property type="project" value="InterPro"/>
</dbReference>
<dbReference type="InterPro" id="IPR048279">
    <property type="entry name" value="MdtK-like"/>
</dbReference>
<evidence type="ECO:0000256" key="2">
    <source>
        <dbReference type="ARBA" id="ARBA00022448"/>
    </source>
</evidence>
<dbReference type="EMBL" id="JADIMT010000037">
    <property type="protein sequence ID" value="MBO8435864.1"/>
    <property type="molecule type" value="Genomic_DNA"/>
</dbReference>
<keyword evidence="5 7" id="KW-1133">Transmembrane helix</keyword>
<evidence type="ECO:0000256" key="1">
    <source>
        <dbReference type="ARBA" id="ARBA00004651"/>
    </source>
</evidence>
<name>A0A9D9DXJ9_9SPIO</name>
<dbReference type="PIRSF" id="PIRSF006603">
    <property type="entry name" value="DinF"/>
    <property type="match status" value="1"/>
</dbReference>
<dbReference type="GO" id="GO:0005886">
    <property type="term" value="C:plasma membrane"/>
    <property type="evidence" value="ECO:0007669"/>
    <property type="project" value="UniProtKB-SubCell"/>
</dbReference>
<gene>
    <name evidence="8" type="ORF">IAA97_02650</name>
</gene>
<reference evidence="8" key="2">
    <citation type="journal article" date="2021" name="PeerJ">
        <title>Extensive microbial diversity within the chicken gut microbiome revealed by metagenomics and culture.</title>
        <authorList>
            <person name="Gilroy R."/>
            <person name="Ravi A."/>
            <person name="Getino M."/>
            <person name="Pursley I."/>
            <person name="Horton D.L."/>
            <person name="Alikhan N.F."/>
            <person name="Baker D."/>
            <person name="Gharbi K."/>
            <person name="Hall N."/>
            <person name="Watson M."/>
            <person name="Adriaenssens E.M."/>
            <person name="Foster-Nyarko E."/>
            <person name="Jarju S."/>
            <person name="Secka A."/>
            <person name="Antonio M."/>
            <person name="Oren A."/>
            <person name="Chaudhuri R.R."/>
            <person name="La Ragione R."/>
            <person name="Hildebrand F."/>
            <person name="Pallen M.J."/>
        </authorList>
    </citation>
    <scope>NUCLEOTIDE SEQUENCE</scope>
    <source>
        <strain evidence="8">7293</strain>
    </source>
</reference>
<dbReference type="PANTHER" id="PTHR43549">
    <property type="entry name" value="MULTIDRUG RESISTANCE PROTEIN YPNP-RELATED"/>
    <property type="match status" value="1"/>
</dbReference>
<dbReference type="InterPro" id="IPR002528">
    <property type="entry name" value="MATE_fam"/>
</dbReference>
<feature type="transmembrane region" description="Helical" evidence="7">
    <location>
        <begin position="105"/>
        <end position="127"/>
    </location>
</feature>